<dbReference type="InterPro" id="IPR001242">
    <property type="entry name" value="Condensation_dom"/>
</dbReference>
<dbReference type="InterPro" id="IPR014031">
    <property type="entry name" value="Ketoacyl_synth_C"/>
</dbReference>
<dbReference type="FunFam" id="3.30.559.30:FF:000006">
    <property type="entry name" value="Yersiniabactin polyketide/non-ribosomal peptide synthetase"/>
    <property type="match status" value="1"/>
</dbReference>
<dbReference type="SMART" id="SM00825">
    <property type="entry name" value="PKS_KS"/>
    <property type="match status" value="1"/>
</dbReference>
<evidence type="ECO:0000256" key="2">
    <source>
        <dbReference type="ARBA" id="ARBA00022450"/>
    </source>
</evidence>
<dbReference type="PANTHER" id="PTHR45527">
    <property type="entry name" value="NONRIBOSOMAL PEPTIDE SYNTHETASE"/>
    <property type="match status" value="1"/>
</dbReference>
<dbReference type="GO" id="GO:0005737">
    <property type="term" value="C:cytoplasm"/>
    <property type="evidence" value="ECO:0007669"/>
    <property type="project" value="TreeGrafter"/>
</dbReference>
<dbReference type="CDD" id="cd12114">
    <property type="entry name" value="A_NRPS_TlmIV_like"/>
    <property type="match status" value="1"/>
</dbReference>
<dbReference type="SUPFAM" id="SSF55469">
    <property type="entry name" value="FMN-dependent nitroreductase-like"/>
    <property type="match status" value="1"/>
</dbReference>
<evidence type="ECO:0000259" key="9">
    <source>
        <dbReference type="PROSITE" id="PS52004"/>
    </source>
</evidence>
<dbReference type="Gene3D" id="2.30.38.10">
    <property type="entry name" value="Luciferase, Domain 3"/>
    <property type="match status" value="1"/>
</dbReference>
<dbReference type="SMART" id="SM00827">
    <property type="entry name" value="PKS_AT"/>
    <property type="match status" value="1"/>
</dbReference>
<dbReference type="InterPro" id="IPR020845">
    <property type="entry name" value="AMP-binding_CS"/>
</dbReference>
<dbReference type="SUPFAM" id="SSF52777">
    <property type="entry name" value="CoA-dependent acyltransferases"/>
    <property type="match status" value="2"/>
</dbReference>
<dbReference type="InterPro" id="IPR001227">
    <property type="entry name" value="Ac_transferase_dom_sf"/>
</dbReference>
<evidence type="ECO:0000256" key="7">
    <source>
        <dbReference type="SAM" id="MobiDB-lite"/>
    </source>
</evidence>
<dbReference type="InterPro" id="IPR000873">
    <property type="entry name" value="AMP-dep_synth/lig_dom"/>
</dbReference>
<dbReference type="GO" id="GO:0008610">
    <property type="term" value="P:lipid biosynthetic process"/>
    <property type="evidence" value="ECO:0007669"/>
    <property type="project" value="UniProtKB-ARBA"/>
</dbReference>
<comment type="cofactor">
    <cofactor evidence="1">
        <name>pantetheine 4'-phosphate</name>
        <dbReference type="ChEBI" id="CHEBI:47942"/>
    </cofactor>
</comment>
<keyword evidence="3" id="KW-0597">Phosphoprotein</keyword>
<comment type="similarity">
    <text evidence="6">In the C-terminal section; belongs to the NRP synthetase family.</text>
</comment>
<evidence type="ECO:0000259" key="8">
    <source>
        <dbReference type="PROSITE" id="PS50075"/>
    </source>
</evidence>
<dbReference type="Gene3D" id="3.30.559.30">
    <property type="entry name" value="Nonribosomal peptide synthetase, condensation domain"/>
    <property type="match status" value="1"/>
</dbReference>
<dbReference type="SUPFAM" id="SSF56801">
    <property type="entry name" value="Acetyl-CoA synthetase-like"/>
    <property type="match status" value="1"/>
</dbReference>
<dbReference type="InterPro" id="IPR006162">
    <property type="entry name" value="Ppantetheine_attach_site"/>
</dbReference>
<dbReference type="PROSITE" id="PS00455">
    <property type="entry name" value="AMP_BINDING"/>
    <property type="match status" value="1"/>
</dbReference>
<dbReference type="InterPro" id="IPR023213">
    <property type="entry name" value="CAT-like_dom_sf"/>
</dbReference>
<dbReference type="Gene3D" id="3.40.47.10">
    <property type="match status" value="1"/>
</dbReference>
<dbReference type="InterPro" id="IPR009081">
    <property type="entry name" value="PP-bd_ACP"/>
</dbReference>
<dbReference type="InterPro" id="IPR000415">
    <property type="entry name" value="Nitroreductase-like"/>
</dbReference>
<dbReference type="FunFam" id="3.30.559.10:FF:000023">
    <property type="entry name" value="Non-ribosomal peptide synthetase"/>
    <property type="match status" value="1"/>
</dbReference>
<name>A0A455SJI8_9CHLR</name>
<dbReference type="SUPFAM" id="SSF53901">
    <property type="entry name" value="Thiolase-like"/>
    <property type="match status" value="1"/>
</dbReference>
<dbReference type="InterPro" id="IPR010071">
    <property type="entry name" value="AA_adenyl_dom"/>
</dbReference>
<dbReference type="Gene3D" id="3.30.300.30">
    <property type="match status" value="1"/>
</dbReference>
<dbReference type="Gene3D" id="3.30.70.3290">
    <property type="match status" value="1"/>
</dbReference>
<keyword evidence="2" id="KW-0596">Phosphopantetheine</keyword>
<dbReference type="Pfam" id="PF02801">
    <property type="entry name" value="Ketoacyl-synt_C"/>
    <property type="match status" value="1"/>
</dbReference>
<dbReference type="PROSITE" id="PS52004">
    <property type="entry name" value="KS3_2"/>
    <property type="match status" value="1"/>
</dbReference>
<dbReference type="Pfam" id="PF00109">
    <property type="entry name" value="ketoacyl-synt"/>
    <property type="match status" value="1"/>
</dbReference>
<dbReference type="Pfam" id="PF00668">
    <property type="entry name" value="Condensation"/>
    <property type="match status" value="1"/>
</dbReference>
<sequence length="2151" mass="240236">MYESQREPIAIVGIGCRFPGANSPRDFWDLLRSGTNAIRDIPEQRWSMELLEQNRPGAIKSRRGGFLDQIDQFDWRAFRLSPREAKYIDPQHRLLLEVAWEALEDAGLPLSQIAGSKTSVYMGISWNDYHSLLTRQWSQINDYTATGSASGLAAARLSHFFDLKGPSMAIDTSCTSSLAALYLGCESLWNRSASLSLVGGVSLMLAPENAVMVSQAGLLAADGQTKTLDSEADGFSRGEGAGIVVLKPLSRVEPGDRVYALLQGVAVNHNGRNAWLTAPDQQAQQALLQSAYQEAGIEPREVDYIELHGTGFKRGDLLETEALESFFAEQPDRDQPCLVGSVKTNIGHLEAASGIASLIKVALSLYHREIPPTLNLKTLNPELTMRNLAPVRQLQPWPRKMGTPTAGATSTALNGVNAHVILTAYEAKEQKPVQEKRTSLLPISAHSTEALSAQVEGYRHYLHTASPHMWRDICYTASVRREHHPHRVAIVAASAQEAAEKLTDALKHARSGRSHRLAFLLDDTGDETALHAEPAYQRARAECEQILQRFSASPHLDEALQPFVRQVAQAAFWRSWNIEPDAVAWTGTGELAAAYLAGALTLEQAIERLLHPSEALLPAAPLPLYELQPASEATLERFLEDGYDLVLSFASPSSIGEVLQQHARQQERELTLLAASDAPLEVLALLYTCGYPINWQQLYPEPGSLVSLPLYSWQRERLWPEWLDLATISTPPEAREQPPSLSQPSERQDETPETVLISLWTEALGYPELDRDANFFALGGHSLLAEQLLAHINHHFHVRLSLSQLLQAPTPAQCAALLATLREEREETPPLPLIQPDPDHRSDPFPLTEVQHGYWIGRSDAFEISNVGNHAYIEVAAPEIDFQRFDAAIQTLLARHEMLRAILLPDGQQQIVAEIPPFSSRVIDLRALAQPTQDAQLAAFRRQMDHQILPLDRCPAFEVLIFLLDKGKTRIHLSVESLFFDAWSMNLLLHEFLHFYYRPHVPLPALELSFRDYVLAEQELRQSELYRRSQTYWEQRIPELPPAPDLPLARSAQTLKQPRFVHRSAKLSRQQWQRIKARAAQADATPSGVLLTAFANIIAAWSKSPRFSINLSIFNRLPLHQQIHQIVGDFTSLIIVGMDHSTPRCFAEQARATQQQLWRDLDHRHYSGIHVLRELARRKGDISGAVMPIVFTSFLIQDTASKDTPLWNETLYCVTQTPQVWLDHQVHETAGELIFHWESVDELFPPGLIDAMFEAYCLLLERLATEDEQAWQEVPRQLVPTEQLQQRQQANATAAPVSHALLHTLFSEQALRRPEAVAVVSPHRTLSYQQVYSGMMQLARQLRASGASPDQLIAVVMEKGWEQVVAVLGILQAGAAYLPIDPHLPTERLHYLLNHGEVTLALTQSWVDERTNWPPHVQRIHVNSLDLEQAVSQPLDSVQTPEHLAYVIYTSGSTGLPKGVMIDHRGAVNTILDINSRFNVNSNDRVFALSALNFDLSVYDIFGLLAAGGSLVIPPDGSERNPALWLELLQHERVTLWNSVPTLLHMLVEYTANDSALQQTSLRLALLSGDWIPLSLPDQARAQLPSLEIISLGGATEASIWSILYPINALEPHWKSIPYGRPMLNQRFHVLNYDLEPAPVWVPGDLYIAGIGLARGYWRDEEKTCVSFITHPRTGERLYRTGDLGRYLPDGTIEFLGRDDFQVKIQGHRIELGEIEETCLQHPDVQAAIATAITTSTGEKRLVTYIVPQQPSEAFTPSFGTSMQALQRLDNAFGLGSIRQTENRPTVQLTAQRELSAYRQRLSYRAFLPHAIPLTRLGDFLATLSQVELEGLPKYRYPSAGGIYPVQVYIAIKPGRVEGLEEGFYYYNPQTHQLVLLSSKNEEQRRVHGLANQPIFDSAAFSLFLIAHLKGIQAHYGPLARDFCLLEAGYMSQLLMTEAPRHNLGLCPIGDLDFATMQGAFGLQEGQILLHTLLGGAIDPAAASGWSFLPTTHAPADIRQSLQAFLRQKLPQYMLPSTIVVLDALPLTANGKVDRKNLPEPDLSSLRTHGPAVPPETETEKQIAAIWQELLPGATIGRYDSFFDLGGNSLLLVRLATRIRNAFPLDFSFPTLFRKQTLADLAEYIEDQLLQKVESLSEAEAQQMMQALFRS</sequence>
<proteinExistence type="inferred from homology"/>
<feature type="domain" description="Carrier" evidence="8">
    <location>
        <begin position="2054"/>
        <end position="2129"/>
    </location>
</feature>
<dbReference type="Pfam" id="PF00881">
    <property type="entry name" value="Nitroreductase"/>
    <property type="match status" value="1"/>
</dbReference>
<dbReference type="InterPro" id="IPR020806">
    <property type="entry name" value="PKS_PP-bd"/>
</dbReference>
<keyword evidence="5" id="KW-0808">Transferase</keyword>
<dbReference type="Pfam" id="PF22621">
    <property type="entry name" value="CurL-like_PKS_C"/>
    <property type="match status" value="1"/>
</dbReference>
<reference evidence="10" key="1">
    <citation type="submission" date="2018-12" db="EMBL/GenBank/DDBJ databases">
        <title>Novel natural products biosynthetic potential of the class Ktedonobacteria.</title>
        <authorList>
            <person name="Zheng Y."/>
            <person name="Saitou A."/>
            <person name="Wang C.M."/>
            <person name="Toyoda A."/>
            <person name="Minakuchi Y."/>
            <person name="Sekiguchi Y."/>
            <person name="Ueda K."/>
            <person name="Takano H."/>
            <person name="Sakai Y."/>
            <person name="Yokota A."/>
            <person name="Yabe S."/>
        </authorList>
    </citation>
    <scope>NUCLEOTIDE SEQUENCE</scope>
    <source>
        <strain evidence="10">COM3</strain>
    </source>
</reference>
<dbReference type="GO" id="GO:0016874">
    <property type="term" value="F:ligase activity"/>
    <property type="evidence" value="ECO:0007669"/>
    <property type="project" value="UniProtKB-KW"/>
</dbReference>
<dbReference type="SMART" id="SM00823">
    <property type="entry name" value="PKS_PP"/>
    <property type="match status" value="2"/>
</dbReference>
<dbReference type="GO" id="GO:0031177">
    <property type="term" value="F:phosphopantetheine binding"/>
    <property type="evidence" value="ECO:0007669"/>
    <property type="project" value="InterPro"/>
</dbReference>
<dbReference type="PROSITE" id="PS00012">
    <property type="entry name" value="PHOSPHOPANTETHEINE"/>
    <property type="match status" value="1"/>
</dbReference>
<dbReference type="EMBL" id="AP019376">
    <property type="protein sequence ID" value="BBH87119.1"/>
    <property type="molecule type" value="Genomic_DNA"/>
</dbReference>
<dbReference type="SUPFAM" id="SSF52151">
    <property type="entry name" value="FabD/lysophospholipase-like"/>
    <property type="match status" value="1"/>
</dbReference>
<keyword evidence="4" id="KW-0436">Ligase</keyword>
<dbReference type="CDD" id="cd02142">
    <property type="entry name" value="McbC_SagB-like_oxidoreductase"/>
    <property type="match status" value="1"/>
</dbReference>
<dbReference type="GO" id="GO:0044550">
    <property type="term" value="P:secondary metabolite biosynthetic process"/>
    <property type="evidence" value="ECO:0007669"/>
    <property type="project" value="TreeGrafter"/>
</dbReference>
<dbReference type="PANTHER" id="PTHR45527:SF10">
    <property type="entry name" value="PYOCHELIN SYNTHASE PCHF"/>
    <property type="match status" value="1"/>
</dbReference>
<dbReference type="InterPro" id="IPR014030">
    <property type="entry name" value="Ketoacyl_synth_N"/>
</dbReference>
<dbReference type="Gene3D" id="3.40.366.10">
    <property type="entry name" value="Malonyl-Coenzyme A Acyl Carrier Protein, domain 2"/>
    <property type="match status" value="1"/>
</dbReference>
<dbReference type="NCBIfam" id="TIGR01733">
    <property type="entry name" value="AA-adenyl-dom"/>
    <property type="match status" value="1"/>
</dbReference>
<dbReference type="InterPro" id="IPR014043">
    <property type="entry name" value="Acyl_transferase_dom"/>
</dbReference>
<dbReference type="Pfam" id="PF00550">
    <property type="entry name" value="PP-binding"/>
    <property type="match status" value="2"/>
</dbReference>
<dbReference type="SUPFAM" id="SSF47336">
    <property type="entry name" value="ACP-like"/>
    <property type="match status" value="2"/>
</dbReference>
<dbReference type="Gene3D" id="3.40.109.10">
    <property type="entry name" value="NADH Oxidase"/>
    <property type="match status" value="1"/>
</dbReference>
<dbReference type="Gene3D" id="3.30.559.10">
    <property type="entry name" value="Chloramphenicol acetyltransferase-like domain"/>
    <property type="match status" value="1"/>
</dbReference>
<evidence type="ECO:0000313" key="10">
    <source>
        <dbReference type="EMBL" id="BBH87119.1"/>
    </source>
</evidence>
<dbReference type="InterPro" id="IPR036736">
    <property type="entry name" value="ACP-like_sf"/>
</dbReference>
<evidence type="ECO:0000256" key="1">
    <source>
        <dbReference type="ARBA" id="ARBA00001957"/>
    </source>
</evidence>
<dbReference type="GO" id="GO:0016491">
    <property type="term" value="F:oxidoreductase activity"/>
    <property type="evidence" value="ECO:0007669"/>
    <property type="project" value="InterPro"/>
</dbReference>
<gene>
    <name evidence="10" type="ORF">KTC_18700</name>
</gene>
<dbReference type="InterPro" id="IPR020841">
    <property type="entry name" value="PKS_Beta-ketoAc_synthase_dom"/>
</dbReference>
<evidence type="ECO:0000256" key="4">
    <source>
        <dbReference type="ARBA" id="ARBA00022598"/>
    </source>
</evidence>
<dbReference type="PROSITE" id="PS50075">
    <property type="entry name" value="CARRIER"/>
    <property type="match status" value="2"/>
</dbReference>
<dbReference type="Pfam" id="PF00501">
    <property type="entry name" value="AMP-binding"/>
    <property type="match status" value="1"/>
</dbReference>
<evidence type="ECO:0000256" key="3">
    <source>
        <dbReference type="ARBA" id="ARBA00022553"/>
    </source>
</evidence>
<organism evidence="10">
    <name type="scientific">Thermosporothrix sp. COM3</name>
    <dbReference type="NCBI Taxonomy" id="2490863"/>
    <lineage>
        <taxon>Bacteria</taxon>
        <taxon>Bacillati</taxon>
        <taxon>Chloroflexota</taxon>
        <taxon>Ktedonobacteria</taxon>
        <taxon>Ktedonobacterales</taxon>
        <taxon>Thermosporotrichaceae</taxon>
        <taxon>Thermosporothrix</taxon>
    </lineage>
</organism>
<dbReference type="InterPro" id="IPR016039">
    <property type="entry name" value="Thiolase-like"/>
</dbReference>
<evidence type="ECO:0000256" key="5">
    <source>
        <dbReference type="ARBA" id="ARBA00022679"/>
    </source>
</evidence>
<dbReference type="CDD" id="cd19535">
    <property type="entry name" value="Cyc_NRPS"/>
    <property type="match status" value="1"/>
</dbReference>
<evidence type="ECO:0008006" key="11">
    <source>
        <dbReference type="Google" id="ProtNLM"/>
    </source>
</evidence>
<dbReference type="GO" id="GO:0043041">
    <property type="term" value="P:amino acid activation for nonribosomal peptide biosynthetic process"/>
    <property type="evidence" value="ECO:0007669"/>
    <property type="project" value="TreeGrafter"/>
</dbReference>
<feature type="region of interest" description="Disordered" evidence="7">
    <location>
        <begin position="2036"/>
        <end position="2055"/>
    </location>
</feature>
<feature type="region of interest" description="Disordered" evidence="7">
    <location>
        <begin position="731"/>
        <end position="752"/>
    </location>
</feature>
<dbReference type="InterPro" id="IPR057737">
    <property type="entry name" value="Condensation_MtbB-like"/>
</dbReference>
<dbReference type="InterPro" id="IPR029479">
    <property type="entry name" value="Nitroreductase"/>
</dbReference>
<feature type="domain" description="Carrier" evidence="8">
    <location>
        <begin position="747"/>
        <end position="822"/>
    </location>
</feature>
<dbReference type="FunFam" id="3.40.50.12780:FF:000012">
    <property type="entry name" value="Non-ribosomal peptide synthetase"/>
    <property type="match status" value="1"/>
</dbReference>
<dbReference type="InterPro" id="IPR045851">
    <property type="entry name" value="AMP-bd_C_sf"/>
</dbReference>
<protein>
    <recommendedName>
        <fullName evidence="11">Non-ribosomal peptide synthetase</fullName>
    </recommendedName>
</protein>
<accession>A0A455SJI8</accession>
<dbReference type="InterPro" id="IPR016035">
    <property type="entry name" value="Acyl_Trfase/lysoPLipase"/>
</dbReference>
<dbReference type="Gene3D" id="3.40.50.980">
    <property type="match status" value="2"/>
</dbReference>
<dbReference type="CDD" id="cd00833">
    <property type="entry name" value="PKS"/>
    <property type="match status" value="1"/>
</dbReference>
<dbReference type="GO" id="GO:0016746">
    <property type="term" value="F:acyltransferase activity"/>
    <property type="evidence" value="ECO:0007669"/>
    <property type="project" value="InterPro"/>
</dbReference>
<evidence type="ECO:0000256" key="6">
    <source>
        <dbReference type="ARBA" id="ARBA00029443"/>
    </source>
</evidence>
<dbReference type="Gene3D" id="1.10.1200.10">
    <property type="entry name" value="ACP-like"/>
    <property type="match status" value="2"/>
</dbReference>
<dbReference type="FunFam" id="3.40.50.980:FF:000001">
    <property type="entry name" value="Non-ribosomal peptide synthetase"/>
    <property type="match status" value="1"/>
</dbReference>
<feature type="domain" description="Ketosynthase family 3 (KS3)" evidence="9">
    <location>
        <begin position="6"/>
        <end position="424"/>
    </location>
</feature>